<dbReference type="EMBL" id="CP020660">
    <property type="protein sequence ID" value="ATF08593.1"/>
    <property type="molecule type" value="Genomic_DNA"/>
</dbReference>
<organism evidence="2 3">
    <name type="scientific">Candidatus Enterovibrio altilux</name>
    <dbReference type="NCBI Taxonomy" id="1927128"/>
    <lineage>
        <taxon>Bacteria</taxon>
        <taxon>Pseudomonadati</taxon>
        <taxon>Pseudomonadota</taxon>
        <taxon>Gammaproteobacteria</taxon>
        <taxon>Vibrionales</taxon>
        <taxon>Vibrionaceae</taxon>
        <taxon>Enterovibrio</taxon>
    </lineage>
</organism>
<dbReference type="OrthoDB" id="5566524at2"/>
<dbReference type="KEGG" id="elux:BTN50_0046"/>
<protein>
    <submittedName>
        <fullName evidence="2">Uncharacterized protein</fullName>
    </submittedName>
</protein>
<feature type="signal peptide" evidence="1">
    <location>
        <begin position="1"/>
        <end position="18"/>
    </location>
</feature>
<keyword evidence="1" id="KW-0732">Signal</keyword>
<dbReference type="RefSeq" id="WP_096618593.1">
    <property type="nucleotide sequence ID" value="NZ_CP020660.1"/>
</dbReference>
<evidence type="ECO:0000256" key="1">
    <source>
        <dbReference type="SAM" id="SignalP"/>
    </source>
</evidence>
<dbReference type="Proteomes" id="UP000218160">
    <property type="component" value="Chromosome 1"/>
</dbReference>
<dbReference type="AlphaFoldDB" id="A0A291B6G9"/>
<evidence type="ECO:0000313" key="2">
    <source>
        <dbReference type="EMBL" id="ATF08593.1"/>
    </source>
</evidence>
<feature type="chain" id="PRO_5012741992" evidence="1">
    <location>
        <begin position="19"/>
        <end position="285"/>
    </location>
</feature>
<keyword evidence="3" id="KW-1185">Reference proteome</keyword>
<accession>A0A291B6G9</accession>
<sequence length="285" mass="33117">MKKLIVLLLYTISWSSLAERIYDVEVIVFKRNQNSDTIKENWQEELNNNDFFNAISVLDSVTLSSRDIKLLPKSDCKLNEEYNLLSRHVDFKPLLHVAWRQNDGSKSIMPKLRFTAGIKYDNDFYTNETSEDVQGYSHALSLNGDSNITKQNGSMYELDGFIRVYVEHYLFIETDLILREPGERKVLDDISATPASILKQPNTPAKNITQDGTTMIKNTENVNSSDVKFTKTQQLKRTYTIEKYLQSYTFKQKRRMKSGEIHYLDHPFMGLIIQVTRANLNMINY</sequence>
<gene>
    <name evidence="2" type="ORF">BTN50_0046</name>
</gene>
<proteinExistence type="predicted"/>
<evidence type="ECO:0000313" key="3">
    <source>
        <dbReference type="Proteomes" id="UP000218160"/>
    </source>
</evidence>
<dbReference type="Pfam" id="PF10972">
    <property type="entry name" value="CsiV"/>
    <property type="match status" value="1"/>
</dbReference>
<reference evidence="3" key="1">
    <citation type="submission" date="2017-04" db="EMBL/GenBank/DDBJ databases">
        <title>Genome evolution of the luminous symbionts of deep sea anglerfish.</title>
        <authorList>
            <person name="Hendry T.A."/>
        </authorList>
    </citation>
    <scope>NUCLEOTIDE SEQUENCE [LARGE SCALE GENOMIC DNA]</scope>
</reference>
<dbReference type="InterPro" id="IPR021241">
    <property type="entry name" value="CsiV"/>
</dbReference>
<name>A0A291B6G9_9GAMM</name>